<evidence type="ECO:0000313" key="4">
    <source>
        <dbReference type="Proteomes" id="UP001150266"/>
    </source>
</evidence>
<gene>
    <name evidence="3" type="ORF">J3R30DRAFT_3670093</name>
</gene>
<dbReference type="Pfam" id="PF20153">
    <property type="entry name" value="DUF6535"/>
    <property type="match status" value="2"/>
</dbReference>
<evidence type="ECO:0000313" key="3">
    <source>
        <dbReference type="EMBL" id="KAJ4479285.1"/>
    </source>
</evidence>
<dbReference type="Proteomes" id="UP001150266">
    <property type="component" value="Unassembled WGS sequence"/>
</dbReference>
<keyword evidence="4" id="KW-1185">Reference proteome</keyword>
<feature type="transmembrane region" description="Helical" evidence="1">
    <location>
        <begin position="173"/>
        <end position="196"/>
    </location>
</feature>
<protein>
    <recommendedName>
        <fullName evidence="2">DUF6535 domain-containing protein</fullName>
    </recommendedName>
</protein>
<feature type="domain" description="DUF6535" evidence="2">
    <location>
        <begin position="36"/>
        <end position="153"/>
    </location>
</feature>
<sequence>MNLYHSPYSEIQSDIYEEKYTPDVLGEELKENARVWKTYLDEAKSIDDEMLTGFKETIESLLLFAALFPAVVTAFIITTITSVQPNFTEITAILLVEQVKLLRAAGNSTKINDIPESPVDLQNASIDTNDLWINDLFPASLSLLLAASLLSVLRAMVHQFRYAGLVKWRLTEIVGVLPLILHAYLALFLIGLSLLLKEAELDYLNAVGENHVKDREHSILADILVMLCKLQPN</sequence>
<feature type="transmembrane region" description="Helical" evidence="1">
    <location>
        <begin position="136"/>
        <end position="153"/>
    </location>
</feature>
<organism evidence="3 4">
    <name type="scientific">Lentinula aciculospora</name>
    <dbReference type="NCBI Taxonomy" id="153920"/>
    <lineage>
        <taxon>Eukaryota</taxon>
        <taxon>Fungi</taxon>
        <taxon>Dikarya</taxon>
        <taxon>Basidiomycota</taxon>
        <taxon>Agaricomycotina</taxon>
        <taxon>Agaricomycetes</taxon>
        <taxon>Agaricomycetidae</taxon>
        <taxon>Agaricales</taxon>
        <taxon>Marasmiineae</taxon>
        <taxon>Omphalotaceae</taxon>
        <taxon>Lentinula</taxon>
    </lineage>
</organism>
<keyword evidence="1" id="KW-0812">Transmembrane</keyword>
<reference evidence="3" key="1">
    <citation type="submission" date="2022-08" db="EMBL/GenBank/DDBJ databases">
        <title>A Global Phylogenomic Analysis of the Shiitake Genus Lentinula.</title>
        <authorList>
            <consortium name="DOE Joint Genome Institute"/>
            <person name="Sierra-Patev S."/>
            <person name="Min B."/>
            <person name="Naranjo-Ortiz M."/>
            <person name="Looney B."/>
            <person name="Konkel Z."/>
            <person name="Slot J.C."/>
            <person name="Sakamoto Y."/>
            <person name="Steenwyk J.L."/>
            <person name="Rokas A."/>
            <person name="Carro J."/>
            <person name="Camarero S."/>
            <person name="Ferreira P."/>
            <person name="Molpeceres G."/>
            <person name="Ruiz-Duenas F.J."/>
            <person name="Serrano A."/>
            <person name="Henrissat B."/>
            <person name="Drula E."/>
            <person name="Hughes K.W."/>
            <person name="Mata J.L."/>
            <person name="Ishikawa N.K."/>
            <person name="Vargas-Isla R."/>
            <person name="Ushijima S."/>
            <person name="Smith C.A."/>
            <person name="Ahrendt S."/>
            <person name="Andreopoulos W."/>
            <person name="He G."/>
            <person name="Labutti K."/>
            <person name="Lipzen A."/>
            <person name="Ng V."/>
            <person name="Riley R."/>
            <person name="Sandor L."/>
            <person name="Barry K."/>
            <person name="Martinez A.T."/>
            <person name="Xiao Y."/>
            <person name="Gibbons J.G."/>
            <person name="Terashima K."/>
            <person name="Grigoriev I.V."/>
            <person name="Hibbett D.S."/>
        </authorList>
    </citation>
    <scope>NUCLEOTIDE SEQUENCE</scope>
    <source>
        <strain evidence="3">JLM2183</strain>
    </source>
</reference>
<feature type="domain" description="DUF6535" evidence="2">
    <location>
        <begin position="154"/>
        <end position="196"/>
    </location>
</feature>
<dbReference type="EMBL" id="JAOTPV010000008">
    <property type="protein sequence ID" value="KAJ4479285.1"/>
    <property type="molecule type" value="Genomic_DNA"/>
</dbReference>
<evidence type="ECO:0000256" key="1">
    <source>
        <dbReference type="SAM" id="Phobius"/>
    </source>
</evidence>
<evidence type="ECO:0000259" key="2">
    <source>
        <dbReference type="Pfam" id="PF20153"/>
    </source>
</evidence>
<dbReference type="AlphaFoldDB" id="A0A9W9DPU2"/>
<dbReference type="OrthoDB" id="3221808at2759"/>
<feature type="transmembrane region" description="Helical" evidence="1">
    <location>
        <begin position="60"/>
        <end position="80"/>
    </location>
</feature>
<accession>A0A9W9DPU2</accession>
<dbReference type="InterPro" id="IPR045338">
    <property type="entry name" value="DUF6535"/>
</dbReference>
<keyword evidence="1" id="KW-1133">Transmembrane helix</keyword>
<keyword evidence="1" id="KW-0472">Membrane</keyword>
<name>A0A9W9DPU2_9AGAR</name>
<comment type="caution">
    <text evidence="3">The sequence shown here is derived from an EMBL/GenBank/DDBJ whole genome shotgun (WGS) entry which is preliminary data.</text>
</comment>
<proteinExistence type="predicted"/>